<accession>A0A1J5PI43</accession>
<name>A0A1J5PI43_9ZZZZ</name>
<proteinExistence type="predicted"/>
<dbReference type="AlphaFoldDB" id="A0A1J5PI43"/>
<reference evidence="1" key="1">
    <citation type="submission" date="2016-10" db="EMBL/GenBank/DDBJ databases">
        <title>Sequence of Gallionella enrichment culture.</title>
        <authorList>
            <person name="Poehlein A."/>
            <person name="Muehling M."/>
            <person name="Daniel R."/>
        </authorList>
    </citation>
    <scope>NUCLEOTIDE SEQUENCE</scope>
</reference>
<protein>
    <submittedName>
        <fullName evidence="1">Uncharacterized protein</fullName>
    </submittedName>
</protein>
<gene>
    <name evidence="1" type="ORF">GALL_552290</name>
</gene>
<dbReference type="EMBL" id="MLJW01009186">
    <property type="protein sequence ID" value="OIQ63229.1"/>
    <property type="molecule type" value="Genomic_DNA"/>
</dbReference>
<evidence type="ECO:0000313" key="1">
    <source>
        <dbReference type="EMBL" id="OIQ63229.1"/>
    </source>
</evidence>
<sequence>MGLDPDPPPLFLGEFAFQSTGMTQAAMQVAVHIVQGDPSLGHFDFQCLGLTRADIIRYGHRIGVGDLAYGGDATTHLFG</sequence>
<comment type="caution">
    <text evidence="1">The sequence shown here is derived from an EMBL/GenBank/DDBJ whole genome shotgun (WGS) entry which is preliminary data.</text>
</comment>
<organism evidence="1">
    <name type="scientific">mine drainage metagenome</name>
    <dbReference type="NCBI Taxonomy" id="410659"/>
    <lineage>
        <taxon>unclassified sequences</taxon>
        <taxon>metagenomes</taxon>
        <taxon>ecological metagenomes</taxon>
    </lineage>
</organism>